<feature type="domain" description="PAS" evidence="12">
    <location>
        <begin position="109"/>
        <end position="151"/>
    </location>
</feature>
<dbReference type="InterPro" id="IPR035965">
    <property type="entry name" value="PAS-like_dom_sf"/>
</dbReference>
<dbReference type="InterPro" id="IPR005467">
    <property type="entry name" value="His_kinase_dom"/>
</dbReference>
<keyword evidence="7" id="KW-0418">Kinase</keyword>
<dbReference type="PRINTS" id="PR00344">
    <property type="entry name" value="BCTRLSENSOR"/>
</dbReference>
<evidence type="ECO:0000259" key="11">
    <source>
        <dbReference type="PROSITE" id="PS50109"/>
    </source>
</evidence>
<dbReference type="RefSeq" id="WP_142933111.1">
    <property type="nucleotide sequence ID" value="NZ_ML660168.1"/>
</dbReference>
<gene>
    <name evidence="13" type="ORF">FLL46_19920</name>
</gene>
<keyword evidence="5" id="KW-0808">Transferase</keyword>
<dbReference type="InterPro" id="IPR000014">
    <property type="entry name" value="PAS"/>
</dbReference>
<proteinExistence type="predicted"/>
<feature type="transmembrane region" description="Helical" evidence="10">
    <location>
        <begin position="7"/>
        <end position="26"/>
    </location>
</feature>
<dbReference type="InterPro" id="IPR036890">
    <property type="entry name" value="HATPase_C_sf"/>
</dbReference>
<dbReference type="OrthoDB" id="9806130at2"/>
<dbReference type="SMART" id="SM00387">
    <property type="entry name" value="HATPase_c"/>
    <property type="match status" value="1"/>
</dbReference>
<dbReference type="AlphaFoldDB" id="A0A545U7J1"/>
<dbReference type="PROSITE" id="PS50109">
    <property type="entry name" value="HIS_KIN"/>
    <property type="match status" value="1"/>
</dbReference>
<dbReference type="Gene3D" id="3.30.450.20">
    <property type="entry name" value="PAS domain"/>
    <property type="match status" value="1"/>
</dbReference>
<dbReference type="EMBL" id="VIKS01000012">
    <property type="protein sequence ID" value="TQV85434.1"/>
    <property type="molecule type" value="Genomic_DNA"/>
</dbReference>
<keyword evidence="14" id="KW-1185">Reference proteome</keyword>
<dbReference type="InterPro" id="IPR050351">
    <property type="entry name" value="BphY/WalK/GraS-like"/>
</dbReference>
<dbReference type="GO" id="GO:0005886">
    <property type="term" value="C:plasma membrane"/>
    <property type="evidence" value="ECO:0007669"/>
    <property type="project" value="UniProtKB-SubCell"/>
</dbReference>
<dbReference type="InterPro" id="IPR003594">
    <property type="entry name" value="HATPase_dom"/>
</dbReference>
<evidence type="ECO:0000256" key="10">
    <source>
        <dbReference type="SAM" id="Phobius"/>
    </source>
</evidence>
<dbReference type="InterPro" id="IPR004358">
    <property type="entry name" value="Sig_transdc_His_kin-like_C"/>
</dbReference>
<keyword evidence="6 10" id="KW-0812">Transmembrane</keyword>
<dbReference type="PROSITE" id="PS50112">
    <property type="entry name" value="PAS"/>
    <property type="match status" value="1"/>
</dbReference>
<feature type="domain" description="Histidine kinase" evidence="11">
    <location>
        <begin position="226"/>
        <end position="439"/>
    </location>
</feature>
<dbReference type="SUPFAM" id="SSF55785">
    <property type="entry name" value="PYP-like sensor domain (PAS domain)"/>
    <property type="match status" value="1"/>
</dbReference>
<dbReference type="PANTHER" id="PTHR45453">
    <property type="entry name" value="PHOSPHATE REGULON SENSOR PROTEIN PHOR"/>
    <property type="match status" value="1"/>
</dbReference>
<keyword evidence="9 10" id="KW-0472">Membrane</keyword>
<evidence type="ECO:0000256" key="2">
    <source>
        <dbReference type="ARBA" id="ARBA00004651"/>
    </source>
</evidence>
<dbReference type="Pfam" id="PF02518">
    <property type="entry name" value="HATPase_c"/>
    <property type="match status" value="1"/>
</dbReference>
<accession>A0A545U7J1</accession>
<dbReference type="GO" id="GO:0004721">
    <property type="term" value="F:phosphoprotein phosphatase activity"/>
    <property type="evidence" value="ECO:0007669"/>
    <property type="project" value="TreeGrafter"/>
</dbReference>
<dbReference type="Proteomes" id="UP000315439">
    <property type="component" value="Unassembled WGS sequence"/>
</dbReference>
<evidence type="ECO:0000313" key="14">
    <source>
        <dbReference type="Proteomes" id="UP000315439"/>
    </source>
</evidence>
<organism evidence="13 14">
    <name type="scientific">Aliikangiella coralliicola</name>
    <dbReference type="NCBI Taxonomy" id="2592383"/>
    <lineage>
        <taxon>Bacteria</taxon>
        <taxon>Pseudomonadati</taxon>
        <taxon>Pseudomonadota</taxon>
        <taxon>Gammaproteobacteria</taxon>
        <taxon>Oceanospirillales</taxon>
        <taxon>Pleioneaceae</taxon>
        <taxon>Aliikangiella</taxon>
    </lineage>
</organism>
<comment type="subcellular location">
    <subcellularLocation>
        <location evidence="2">Cell membrane</location>
        <topology evidence="2">Multi-pass membrane protein</topology>
    </subcellularLocation>
</comment>
<keyword evidence="4" id="KW-1003">Cell membrane</keyword>
<evidence type="ECO:0000259" key="12">
    <source>
        <dbReference type="PROSITE" id="PS50112"/>
    </source>
</evidence>
<dbReference type="PROSITE" id="PS51257">
    <property type="entry name" value="PROKAR_LIPOPROTEIN"/>
    <property type="match status" value="1"/>
</dbReference>
<dbReference type="PANTHER" id="PTHR45453:SF2">
    <property type="entry name" value="HISTIDINE KINASE"/>
    <property type="match status" value="1"/>
</dbReference>
<comment type="caution">
    <text evidence="13">The sequence shown here is derived from an EMBL/GenBank/DDBJ whole genome shotgun (WGS) entry which is preliminary data.</text>
</comment>
<evidence type="ECO:0000256" key="3">
    <source>
        <dbReference type="ARBA" id="ARBA00012438"/>
    </source>
</evidence>
<dbReference type="CDD" id="cd00075">
    <property type="entry name" value="HATPase"/>
    <property type="match status" value="1"/>
</dbReference>
<dbReference type="Gene3D" id="3.30.565.10">
    <property type="entry name" value="Histidine kinase-like ATPase, C-terminal domain"/>
    <property type="match status" value="1"/>
</dbReference>
<reference evidence="13 14" key="1">
    <citation type="submission" date="2019-07" db="EMBL/GenBank/DDBJ databases">
        <title>Draft genome for Aliikangiella sp. M105.</title>
        <authorList>
            <person name="Wang G."/>
        </authorList>
    </citation>
    <scope>NUCLEOTIDE SEQUENCE [LARGE SCALE GENOMIC DNA]</scope>
    <source>
        <strain evidence="13 14">M105</strain>
    </source>
</reference>
<evidence type="ECO:0000256" key="5">
    <source>
        <dbReference type="ARBA" id="ARBA00022679"/>
    </source>
</evidence>
<evidence type="ECO:0000256" key="4">
    <source>
        <dbReference type="ARBA" id="ARBA00022475"/>
    </source>
</evidence>
<evidence type="ECO:0000313" key="13">
    <source>
        <dbReference type="EMBL" id="TQV85434.1"/>
    </source>
</evidence>
<evidence type="ECO:0000256" key="6">
    <source>
        <dbReference type="ARBA" id="ARBA00022692"/>
    </source>
</evidence>
<dbReference type="Pfam" id="PF13188">
    <property type="entry name" value="PAS_8"/>
    <property type="match status" value="1"/>
</dbReference>
<evidence type="ECO:0000256" key="9">
    <source>
        <dbReference type="ARBA" id="ARBA00023136"/>
    </source>
</evidence>
<keyword evidence="8 10" id="KW-1133">Transmembrane helix</keyword>
<evidence type="ECO:0000256" key="7">
    <source>
        <dbReference type="ARBA" id="ARBA00022777"/>
    </source>
</evidence>
<evidence type="ECO:0000256" key="8">
    <source>
        <dbReference type="ARBA" id="ARBA00022989"/>
    </source>
</evidence>
<name>A0A545U7J1_9GAMM</name>
<comment type="catalytic activity">
    <reaction evidence="1">
        <text>ATP + protein L-histidine = ADP + protein N-phospho-L-histidine.</text>
        <dbReference type="EC" id="2.7.13.3"/>
    </reaction>
</comment>
<dbReference type="GO" id="GO:0000155">
    <property type="term" value="F:phosphorelay sensor kinase activity"/>
    <property type="evidence" value="ECO:0007669"/>
    <property type="project" value="TreeGrafter"/>
</dbReference>
<feature type="transmembrane region" description="Helical" evidence="10">
    <location>
        <begin position="32"/>
        <end position="51"/>
    </location>
</feature>
<sequence>MNLKSKFYLLSIFLHLILLGACYFFLENISYQFIVIEVVILISLILFLRLIKKVFEPFEFVDLFSDVLNEQEFTTRFSHTGNKKLDNLMTLFNQMLSQLYDERLKLGDRKGMLQQLMNAIPLSIIVFDYNNQISQLNPAAEKLLKVQTDEIKSFFLKSIKHPIINDLDKLKTGESQLISDAAGKRYRCHRSSFFDRGFERHFIIIQELTSELKSSERNTYEKLIRMMSHEVNNTMAATGSLLKSCLYYSDQISPDERHDYKSALNLVIERTDNLNSFMQDYAQIVRLPEPSLESCNLFHLALSTKRLFETTLKQKNIALELPDTNPGKTSIDADQNQLEQVFINVIKNAIEAIGENGKIDIQFKFENDNLFLLVKDSGPGISEQHQQNLFTPFFSTKAEGQGIGLMLVREVLDAHQFEFSLYNRESRGACFEIKFPLPLLE</sequence>
<evidence type="ECO:0000256" key="1">
    <source>
        <dbReference type="ARBA" id="ARBA00000085"/>
    </source>
</evidence>
<dbReference type="EC" id="2.7.13.3" evidence="3"/>
<protein>
    <recommendedName>
        <fullName evidence="3">histidine kinase</fullName>
        <ecNumber evidence="3">2.7.13.3</ecNumber>
    </recommendedName>
</protein>
<dbReference type="GO" id="GO:0016036">
    <property type="term" value="P:cellular response to phosphate starvation"/>
    <property type="evidence" value="ECO:0007669"/>
    <property type="project" value="TreeGrafter"/>
</dbReference>
<dbReference type="SUPFAM" id="SSF55874">
    <property type="entry name" value="ATPase domain of HSP90 chaperone/DNA topoisomerase II/histidine kinase"/>
    <property type="match status" value="1"/>
</dbReference>